<evidence type="ECO:0000256" key="1">
    <source>
        <dbReference type="SAM" id="MobiDB-lite"/>
    </source>
</evidence>
<proteinExistence type="predicted"/>
<dbReference type="Proteomes" id="UP001499884">
    <property type="component" value="Unassembled WGS sequence"/>
</dbReference>
<keyword evidence="3" id="KW-1185">Reference proteome</keyword>
<evidence type="ECO:0000313" key="3">
    <source>
        <dbReference type="Proteomes" id="UP001499884"/>
    </source>
</evidence>
<accession>A0ABP7FJ28</accession>
<comment type="caution">
    <text evidence="2">The sequence shown here is derived from an EMBL/GenBank/DDBJ whole genome shotgun (WGS) entry which is preliminary data.</text>
</comment>
<reference evidence="3" key="1">
    <citation type="journal article" date="2019" name="Int. J. Syst. Evol. Microbiol.">
        <title>The Global Catalogue of Microorganisms (GCM) 10K type strain sequencing project: providing services to taxonomists for standard genome sequencing and annotation.</title>
        <authorList>
            <consortium name="The Broad Institute Genomics Platform"/>
            <consortium name="The Broad Institute Genome Sequencing Center for Infectious Disease"/>
            <person name="Wu L."/>
            <person name="Ma J."/>
        </authorList>
    </citation>
    <scope>NUCLEOTIDE SEQUENCE [LARGE SCALE GENOMIC DNA]</scope>
    <source>
        <strain evidence="3">JCM 30846</strain>
    </source>
</reference>
<evidence type="ECO:0000313" key="2">
    <source>
        <dbReference type="EMBL" id="GAA3740850.1"/>
    </source>
</evidence>
<gene>
    <name evidence="2" type="ORF">GCM10023082_42320</name>
</gene>
<dbReference type="EMBL" id="BAABEP010000032">
    <property type="protein sequence ID" value="GAA3740850.1"/>
    <property type="molecule type" value="Genomic_DNA"/>
</dbReference>
<name>A0ABP7FJ28_9ACTN</name>
<feature type="region of interest" description="Disordered" evidence="1">
    <location>
        <begin position="28"/>
        <end position="63"/>
    </location>
</feature>
<sequence length="74" mass="7665">MRAGEGKWAGGGSRRVRAWGSRWVRAGENSWAGGEKQLGGRGKTAHCPGTDGGRPYRGSDGDFGSFGGLRAISG</sequence>
<protein>
    <submittedName>
        <fullName evidence="2">Uncharacterized protein</fullName>
    </submittedName>
</protein>
<organism evidence="2 3">
    <name type="scientific">Streptomyces tremellae</name>
    <dbReference type="NCBI Taxonomy" id="1124239"/>
    <lineage>
        <taxon>Bacteria</taxon>
        <taxon>Bacillati</taxon>
        <taxon>Actinomycetota</taxon>
        <taxon>Actinomycetes</taxon>
        <taxon>Kitasatosporales</taxon>
        <taxon>Streptomycetaceae</taxon>
        <taxon>Streptomyces</taxon>
    </lineage>
</organism>